<keyword evidence="2" id="KW-1185">Reference proteome</keyword>
<dbReference type="Proteomes" id="UP000199373">
    <property type="component" value="Unassembled WGS sequence"/>
</dbReference>
<evidence type="ECO:0000313" key="2">
    <source>
        <dbReference type="Proteomes" id="UP000199373"/>
    </source>
</evidence>
<protein>
    <submittedName>
        <fullName evidence="1">Uncharacterized protein</fullName>
    </submittedName>
</protein>
<dbReference type="EMBL" id="FOIQ01000002">
    <property type="protein sequence ID" value="SEV99602.1"/>
    <property type="molecule type" value="Genomic_DNA"/>
</dbReference>
<accession>A0A1I0NE75</accession>
<sequence length="43" mass="5026">MKMTLISQFIFSRLKTKRINPLIFSSNVDSQWVKCSPNDPIKL</sequence>
<dbReference type="AlphaFoldDB" id="A0A1I0NE75"/>
<organism evidence="1 2">
    <name type="scientific">Prevotella aff. ruminicola Tc2-24</name>
    <dbReference type="NCBI Taxonomy" id="81582"/>
    <lineage>
        <taxon>Bacteria</taxon>
        <taxon>Pseudomonadati</taxon>
        <taxon>Bacteroidota</taxon>
        <taxon>Bacteroidia</taxon>
        <taxon>Bacteroidales</taxon>
        <taxon>Prevotellaceae</taxon>
        <taxon>Prevotella</taxon>
    </lineage>
</organism>
<proteinExistence type="predicted"/>
<name>A0A1I0NE75_9BACT</name>
<gene>
    <name evidence="1" type="ORF">SAMN04487850_1174</name>
</gene>
<evidence type="ECO:0000313" key="1">
    <source>
        <dbReference type="EMBL" id="SEV99602.1"/>
    </source>
</evidence>
<reference evidence="1 2" key="1">
    <citation type="submission" date="2016-10" db="EMBL/GenBank/DDBJ databases">
        <authorList>
            <person name="de Groot N.N."/>
        </authorList>
    </citation>
    <scope>NUCLEOTIDE SEQUENCE [LARGE SCALE GENOMIC DNA]</scope>
    <source>
        <strain evidence="1 2">TC2-24</strain>
    </source>
</reference>